<dbReference type="Proteomes" id="UP000429958">
    <property type="component" value="Unassembled WGS sequence"/>
</dbReference>
<evidence type="ECO:0008006" key="3">
    <source>
        <dbReference type="Google" id="ProtNLM"/>
    </source>
</evidence>
<reference evidence="1 2" key="1">
    <citation type="submission" date="2019-08" db="EMBL/GenBank/DDBJ databases">
        <title>In-depth cultivation of the pig gut microbiome towards novel bacterial diversity and tailored functional studies.</title>
        <authorList>
            <person name="Wylensek D."/>
            <person name="Hitch T.C.A."/>
            <person name="Clavel T."/>
        </authorList>
    </citation>
    <scope>NUCLEOTIDE SEQUENCE [LARGE SCALE GENOMIC DNA]</scope>
    <source>
        <strain evidence="1 2">WCA-389-WT-23D1</strain>
    </source>
</reference>
<organism evidence="1 2">
    <name type="scientific">Clostridium porci</name>
    <dbReference type="NCBI Taxonomy" id="2605778"/>
    <lineage>
        <taxon>Bacteria</taxon>
        <taxon>Bacillati</taxon>
        <taxon>Bacillota</taxon>
        <taxon>Clostridia</taxon>
        <taxon>Eubacteriales</taxon>
        <taxon>Clostridiaceae</taxon>
        <taxon>Clostridium</taxon>
    </lineage>
</organism>
<comment type="caution">
    <text evidence="1">The sequence shown here is derived from an EMBL/GenBank/DDBJ whole genome shotgun (WGS) entry which is preliminary data.</text>
</comment>
<accession>A0A7X2NI94</accession>
<dbReference type="SUPFAM" id="SSF143744">
    <property type="entry name" value="GlcG-like"/>
    <property type="match status" value="1"/>
</dbReference>
<dbReference type="AlphaFoldDB" id="A0A7X2NI94"/>
<dbReference type="InterPro" id="IPR010371">
    <property type="entry name" value="YBR137W-like"/>
</dbReference>
<dbReference type="EMBL" id="VUMD01000001">
    <property type="protein sequence ID" value="MSS35387.1"/>
    <property type="molecule type" value="Genomic_DNA"/>
</dbReference>
<dbReference type="RefSeq" id="WP_154470782.1">
    <property type="nucleotide sequence ID" value="NZ_DBEWUL010000206.1"/>
</dbReference>
<dbReference type="InterPro" id="IPR005624">
    <property type="entry name" value="PduO/GlcC-like"/>
</dbReference>
<sequence length="164" mass="18390">MSNELEILTKQEALLQFPKFDQGDAYELGKFMVEYAKSQNIVVAVSIRMGSGSIVFQYLPDGTNLLNQKWMERKYNTVRLTENSSLMASLKWEEAGETPKIHGLSEEEYALCGGGFPIRIKGSKPIVGVILASNLFHIADHEFIITCLRAYLKCPEAPAFSYTC</sequence>
<dbReference type="InterPro" id="IPR038084">
    <property type="entry name" value="PduO/GlcC-like_sf"/>
</dbReference>
<gene>
    <name evidence="1" type="ORF">FYJ39_01995</name>
</gene>
<protein>
    <recommendedName>
        <fullName evidence="3">Heme-degrading domain-containing protein</fullName>
    </recommendedName>
</protein>
<dbReference type="PANTHER" id="PTHR28255:SF1">
    <property type="entry name" value="UPF0303 PROTEIN YBR137W"/>
    <property type="match status" value="1"/>
</dbReference>
<dbReference type="Gene3D" id="3.30.450.150">
    <property type="entry name" value="Haem-degrading domain"/>
    <property type="match status" value="1"/>
</dbReference>
<evidence type="ECO:0000313" key="1">
    <source>
        <dbReference type="EMBL" id="MSS35387.1"/>
    </source>
</evidence>
<proteinExistence type="predicted"/>
<dbReference type="PANTHER" id="PTHR28255">
    <property type="match status" value="1"/>
</dbReference>
<evidence type="ECO:0000313" key="2">
    <source>
        <dbReference type="Proteomes" id="UP000429958"/>
    </source>
</evidence>
<dbReference type="Pfam" id="PF03928">
    <property type="entry name" value="HbpS-like"/>
    <property type="match status" value="1"/>
</dbReference>
<keyword evidence="2" id="KW-1185">Reference proteome</keyword>
<name>A0A7X2NI94_9CLOT</name>